<dbReference type="InterPro" id="IPR021866">
    <property type="entry name" value="SpoIIAA-like"/>
</dbReference>
<protein>
    <submittedName>
        <fullName evidence="1">STAS/SEC14 domain-containing protein</fullName>
    </submittedName>
</protein>
<gene>
    <name evidence="1" type="ORF">N8I74_10625</name>
</gene>
<dbReference type="Pfam" id="PF11964">
    <property type="entry name" value="SpoIIAA-like"/>
    <property type="match status" value="1"/>
</dbReference>
<dbReference type="RefSeq" id="WP_263123030.1">
    <property type="nucleotide sequence ID" value="NZ_CP106753.1"/>
</dbReference>
<dbReference type="Proteomes" id="UP001061302">
    <property type="component" value="Chromosome"/>
</dbReference>
<name>A0ABY6DHE6_9NEIS</name>
<keyword evidence="2" id="KW-1185">Reference proteome</keyword>
<dbReference type="InterPro" id="IPR038396">
    <property type="entry name" value="SpoIIAA-like_sf"/>
</dbReference>
<proteinExistence type="predicted"/>
<dbReference type="SUPFAM" id="SSF52091">
    <property type="entry name" value="SpoIIaa-like"/>
    <property type="match status" value="1"/>
</dbReference>
<organism evidence="1 2">
    <name type="scientific">Chitiniphilus purpureus</name>
    <dbReference type="NCBI Taxonomy" id="2981137"/>
    <lineage>
        <taxon>Bacteria</taxon>
        <taxon>Pseudomonadati</taxon>
        <taxon>Pseudomonadota</taxon>
        <taxon>Betaproteobacteria</taxon>
        <taxon>Neisseriales</taxon>
        <taxon>Chitinibacteraceae</taxon>
        <taxon>Chitiniphilus</taxon>
    </lineage>
</organism>
<evidence type="ECO:0000313" key="2">
    <source>
        <dbReference type="Proteomes" id="UP001061302"/>
    </source>
</evidence>
<reference evidence="1" key="1">
    <citation type="submission" date="2022-10" db="EMBL/GenBank/DDBJ databases">
        <title>Chitiniphilus purpureus sp. nov., a novel chitin-degrading bacterium isolated from crawfish pond sediment.</title>
        <authorList>
            <person name="Li K."/>
        </authorList>
    </citation>
    <scope>NUCLEOTIDE SEQUENCE</scope>
    <source>
        <strain evidence="1">CD1</strain>
    </source>
</reference>
<evidence type="ECO:0000313" key="1">
    <source>
        <dbReference type="EMBL" id="UXY13775.1"/>
    </source>
</evidence>
<sequence>MITISHEQNYIHVAVLGEFTLKDFREFEENVLYELRFHGRANLLFDLTEMISYTLDMAIEEIRFARAHRRDFDKVAVLSNDQWVAWSAWLNQLLSEARIELFQETDAARAWLAPPSETGQAPA</sequence>
<dbReference type="InterPro" id="IPR036513">
    <property type="entry name" value="STAS_dom_sf"/>
</dbReference>
<dbReference type="EMBL" id="CP106753">
    <property type="protein sequence ID" value="UXY13775.1"/>
    <property type="molecule type" value="Genomic_DNA"/>
</dbReference>
<dbReference type="Gene3D" id="3.40.50.10600">
    <property type="entry name" value="SpoIIaa-like domains"/>
    <property type="match status" value="1"/>
</dbReference>
<accession>A0ABY6DHE6</accession>